<gene>
    <name evidence="8" type="ORF">DFR34_10940</name>
</gene>
<dbReference type="EMBL" id="QJKI01000009">
    <property type="protein sequence ID" value="PXX78817.1"/>
    <property type="molecule type" value="Genomic_DNA"/>
</dbReference>
<dbReference type="PANTHER" id="PTHR32322">
    <property type="entry name" value="INNER MEMBRANE TRANSPORTER"/>
    <property type="match status" value="1"/>
</dbReference>
<comment type="subcellular location">
    <subcellularLocation>
        <location evidence="1">Membrane</location>
        <topology evidence="1">Multi-pass membrane protein</topology>
    </subcellularLocation>
</comment>
<dbReference type="GO" id="GO:0016020">
    <property type="term" value="C:membrane"/>
    <property type="evidence" value="ECO:0007669"/>
    <property type="project" value="UniProtKB-SubCell"/>
</dbReference>
<organism evidence="8 9">
    <name type="scientific">Rivihabitans pingtungensis</name>
    <dbReference type="NCBI Taxonomy" id="1054498"/>
    <lineage>
        <taxon>Bacteria</taxon>
        <taxon>Pseudomonadati</taxon>
        <taxon>Pseudomonadota</taxon>
        <taxon>Betaproteobacteria</taxon>
        <taxon>Neisseriales</taxon>
        <taxon>Aquaspirillaceae</taxon>
        <taxon>Rivihabitans</taxon>
    </lineage>
</organism>
<comment type="similarity">
    <text evidence="2">Belongs to the EamA transporter family.</text>
</comment>
<evidence type="ECO:0000259" key="7">
    <source>
        <dbReference type="Pfam" id="PF00892"/>
    </source>
</evidence>
<proteinExistence type="inferred from homology"/>
<dbReference type="SUPFAM" id="SSF103481">
    <property type="entry name" value="Multidrug resistance efflux transporter EmrE"/>
    <property type="match status" value="2"/>
</dbReference>
<dbReference type="Proteomes" id="UP000247555">
    <property type="component" value="Unassembled WGS sequence"/>
</dbReference>
<feature type="transmembrane region" description="Helical" evidence="6">
    <location>
        <begin position="37"/>
        <end position="58"/>
    </location>
</feature>
<feature type="domain" description="EamA" evidence="7">
    <location>
        <begin position="11"/>
        <end position="141"/>
    </location>
</feature>
<keyword evidence="4 6" id="KW-1133">Transmembrane helix</keyword>
<dbReference type="PANTHER" id="PTHR32322:SF2">
    <property type="entry name" value="EAMA DOMAIN-CONTAINING PROTEIN"/>
    <property type="match status" value="1"/>
</dbReference>
<feature type="transmembrane region" description="Helical" evidence="6">
    <location>
        <begin position="157"/>
        <end position="174"/>
    </location>
</feature>
<feature type="transmembrane region" description="Helical" evidence="6">
    <location>
        <begin position="70"/>
        <end position="90"/>
    </location>
</feature>
<feature type="transmembrane region" description="Helical" evidence="6">
    <location>
        <begin position="12"/>
        <end position="31"/>
    </location>
</feature>
<dbReference type="Gene3D" id="1.10.3730.20">
    <property type="match status" value="1"/>
</dbReference>
<evidence type="ECO:0000313" key="8">
    <source>
        <dbReference type="EMBL" id="PXX78817.1"/>
    </source>
</evidence>
<evidence type="ECO:0000313" key="9">
    <source>
        <dbReference type="Proteomes" id="UP000247555"/>
    </source>
</evidence>
<name>A0A318LAV8_9NEIS</name>
<evidence type="ECO:0000256" key="1">
    <source>
        <dbReference type="ARBA" id="ARBA00004141"/>
    </source>
</evidence>
<dbReference type="Pfam" id="PF00892">
    <property type="entry name" value="EamA"/>
    <property type="match status" value="2"/>
</dbReference>
<keyword evidence="5 6" id="KW-0472">Membrane</keyword>
<feature type="domain" description="EamA" evidence="7">
    <location>
        <begin position="154"/>
        <end position="285"/>
    </location>
</feature>
<keyword evidence="9" id="KW-1185">Reference proteome</keyword>
<feature type="transmembrane region" description="Helical" evidence="6">
    <location>
        <begin position="271"/>
        <end position="288"/>
    </location>
</feature>
<dbReference type="InterPro" id="IPR037185">
    <property type="entry name" value="EmrE-like"/>
</dbReference>
<dbReference type="OrthoDB" id="4167046at2"/>
<feature type="transmembrane region" description="Helical" evidence="6">
    <location>
        <begin position="127"/>
        <end position="145"/>
    </location>
</feature>
<dbReference type="RefSeq" id="WP_110390740.1">
    <property type="nucleotide sequence ID" value="NZ_QJKI01000009.1"/>
</dbReference>
<evidence type="ECO:0000256" key="5">
    <source>
        <dbReference type="ARBA" id="ARBA00023136"/>
    </source>
</evidence>
<feature type="transmembrane region" description="Helical" evidence="6">
    <location>
        <begin position="96"/>
        <end position="118"/>
    </location>
</feature>
<evidence type="ECO:0000256" key="2">
    <source>
        <dbReference type="ARBA" id="ARBA00007362"/>
    </source>
</evidence>
<dbReference type="InterPro" id="IPR050638">
    <property type="entry name" value="AA-Vitamin_Transporters"/>
</dbReference>
<dbReference type="AlphaFoldDB" id="A0A318LAV8"/>
<accession>A0A318LAV8</accession>
<keyword evidence="3 6" id="KW-0812">Transmembrane</keyword>
<feature type="transmembrane region" description="Helical" evidence="6">
    <location>
        <begin position="247"/>
        <end position="265"/>
    </location>
</feature>
<protein>
    <submittedName>
        <fullName evidence="8">EamA domain-containing membrane protein RarD</fullName>
    </submittedName>
</protein>
<reference evidence="8 9" key="1">
    <citation type="submission" date="2018-05" db="EMBL/GenBank/DDBJ databases">
        <title>Genomic Encyclopedia of Type Strains, Phase IV (KMG-IV): sequencing the most valuable type-strain genomes for metagenomic binning, comparative biology and taxonomic classification.</title>
        <authorList>
            <person name="Goeker M."/>
        </authorList>
    </citation>
    <scope>NUCLEOTIDE SEQUENCE [LARGE SCALE GENOMIC DNA]</scope>
    <source>
        <strain evidence="8 9">DSM 29661</strain>
    </source>
</reference>
<evidence type="ECO:0000256" key="4">
    <source>
        <dbReference type="ARBA" id="ARBA00022989"/>
    </source>
</evidence>
<dbReference type="InterPro" id="IPR000620">
    <property type="entry name" value="EamA_dom"/>
</dbReference>
<feature type="transmembrane region" description="Helical" evidence="6">
    <location>
        <begin position="215"/>
        <end position="235"/>
    </location>
</feature>
<comment type="caution">
    <text evidence="8">The sequence shown here is derived from an EMBL/GenBank/DDBJ whole genome shotgun (WGS) entry which is preliminary data.</text>
</comment>
<sequence>MHTASRPPWQGYAAALGVVCIWTGFILISRWGGKSPLTGYDVLALRLGAASLLLLPFCRDLPRTVWRERRLWTLAAIGGVLYGVVVYTAFKYAPAAHGAILLPGMQPFLVTALLWLALGERPTRNRLIGLTGIALGVLCVALPLLQAGDWRTLPGDALMLVASLTWAVYSVLVRQWAFSPWVLTRFVALGSALLYLPVYVLWLPKGLAEASATQLITQALYQGIGPTIIAMWLFLLAVQQLGAARTGALIGLVPVLAGLAAVPLLGEPLTASLLLGLCAVSAGAWYAARPGRVA</sequence>
<feature type="transmembrane region" description="Helical" evidence="6">
    <location>
        <begin position="186"/>
        <end position="203"/>
    </location>
</feature>
<evidence type="ECO:0000256" key="3">
    <source>
        <dbReference type="ARBA" id="ARBA00022692"/>
    </source>
</evidence>
<evidence type="ECO:0000256" key="6">
    <source>
        <dbReference type="SAM" id="Phobius"/>
    </source>
</evidence>